<dbReference type="AlphaFoldDB" id="A0A7G9LB79"/>
<keyword evidence="1" id="KW-0732">Signal</keyword>
<accession>A0A7G9LB79</accession>
<dbReference type="NCBIfam" id="NF047658">
    <property type="entry name" value="HYC_CC_PP"/>
    <property type="match status" value="1"/>
</dbReference>
<feature type="chain" id="PRO_5028892682" description="Secreted protein" evidence="1">
    <location>
        <begin position="26"/>
        <end position="138"/>
    </location>
</feature>
<proteinExistence type="predicted"/>
<dbReference type="Pfam" id="PF26622">
    <property type="entry name" value="DUF8199"/>
    <property type="match status" value="1"/>
</dbReference>
<organism evidence="2 3">
    <name type="scientific">Polaribacter pectinis</name>
    <dbReference type="NCBI Taxonomy" id="2738844"/>
    <lineage>
        <taxon>Bacteria</taxon>
        <taxon>Pseudomonadati</taxon>
        <taxon>Bacteroidota</taxon>
        <taxon>Flavobacteriia</taxon>
        <taxon>Flavobacteriales</taxon>
        <taxon>Flavobacteriaceae</taxon>
    </lineage>
</organism>
<dbReference type="InterPro" id="IPR058512">
    <property type="entry name" value="DUF8199"/>
</dbReference>
<evidence type="ECO:0000313" key="3">
    <source>
        <dbReference type="Proteomes" id="UP000515808"/>
    </source>
</evidence>
<evidence type="ECO:0000313" key="2">
    <source>
        <dbReference type="EMBL" id="QNM85878.1"/>
    </source>
</evidence>
<feature type="signal peptide" evidence="1">
    <location>
        <begin position="1"/>
        <end position="25"/>
    </location>
</feature>
<evidence type="ECO:0008006" key="4">
    <source>
        <dbReference type="Google" id="ProtNLM"/>
    </source>
</evidence>
<dbReference type="EMBL" id="CP060695">
    <property type="protein sequence ID" value="QNM85878.1"/>
    <property type="molecule type" value="Genomic_DNA"/>
</dbReference>
<reference evidence="2 3" key="1">
    <citation type="submission" date="2020-08" db="EMBL/GenBank/DDBJ databases">
        <title>Polaribacter sp. L12M9 isolated from gut of the Korean scallop.</title>
        <authorList>
            <person name="Jeong Y.S."/>
        </authorList>
    </citation>
    <scope>NUCLEOTIDE SEQUENCE [LARGE SCALE GENOMIC DNA]</scope>
    <source>
        <strain evidence="2 3">L12M9</strain>
    </source>
</reference>
<keyword evidence="3" id="KW-1185">Reference proteome</keyword>
<dbReference type="RefSeq" id="WP_187482774.1">
    <property type="nucleotide sequence ID" value="NZ_CP060695.1"/>
</dbReference>
<protein>
    <recommendedName>
        <fullName evidence="4">Secreted protein</fullName>
    </recommendedName>
</protein>
<dbReference type="Proteomes" id="UP000515808">
    <property type="component" value="Chromosome"/>
</dbReference>
<gene>
    <name evidence="2" type="ORF">H9W90_01795</name>
</gene>
<dbReference type="InterPro" id="IPR058060">
    <property type="entry name" value="HYC_CC_PP"/>
</dbReference>
<evidence type="ECO:0000256" key="1">
    <source>
        <dbReference type="SAM" id="SignalP"/>
    </source>
</evidence>
<dbReference type="KEGG" id="ppec:H9W90_01795"/>
<sequence>MKEFSHKILAILMSFVVLFSTTSFAITKHYCGDTLVDTAIFEKATSCGMEVQNTSSLSDCSSLKIDCCSDQQIVKNAQDELQSSVDKISFEQKVFIASFIYSYINLFEGLDKNVSSFEEYVPPIVTNQIYKIDESYLI</sequence>
<name>A0A7G9LB79_9FLAO</name>